<dbReference type="InterPro" id="IPR043128">
    <property type="entry name" value="Rev_trsase/Diguanyl_cyclase"/>
</dbReference>
<evidence type="ECO:0000259" key="1">
    <source>
        <dbReference type="PROSITE" id="PS50887"/>
    </source>
</evidence>
<reference evidence="2 3" key="1">
    <citation type="submission" date="2017-03" db="EMBL/GenBank/DDBJ databases">
        <title>Genome analysis of Rhizobial strains effectives or ineffectives for nitrogen fixation isolated from bean seeds.</title>
        <authorList>
            <person name="Peralta H."/>
            <person name="Aguilar-Vera A."/>
            <person name="Mora Y."/>
            <person name="Vargas-Lagunas C."/>
            <person name="Girard L."/>
            <person name="Mora J."/>
        </authorList>
    </citation>
    <scope>NUCLEOTIDE SEQUENCE [LARGE SCALE GENOMIC DNA]</scope>
    <source>
        <strain evidence="2 3">CCGM3</strain>
    </source>
</reference>
<dbReference type="SUPFAM" id="SSF55073">
    <property type="entry name" value="Nucleotide cyclase"/>
    <property type="match status" value="1"/>
</dbReference>
<dbReference type="RefSeq" id="WP_016558194.1">
    <property type="nucleotide sequence ID" value="NZ_KZ857266.1"/>
</dbReference>
<evidence type="ECO:0000313" key="3">
    <source>
        <dbReference type="Proteomes" id="UP000254939"/>
    </source>
</evidence>
<name>A0A370KHW9_9HYPH</name>
<evidence type="ECO:0000313" key="2">
    <source>
        <dbReference type="EMBL" id="RDJ05259.1"/>
    </source>
</evidence>
<protein>
    <submittedName>
        <fullName evidence="2">Diguanylate cyclase/phosphodiesterase</fullName>
    </submittedName>
</protein>
<dbReference type="Gene3D" id="3.30.70.270">
    <property type="match status" value="1"/>
</dbReference>
<dbReference type="Pfam" id="PF00990">
    <property type="entry name" value="GGDEF"/>
    <property type="match status" value="1"/>
</dbReference>
<dbReference type="Proteomes" id="UP000254939">
    <property type="component" value="Unassembled WGS sequence"/>
</dbReference>
<accession>A0A370KHW9</accession>
<organism evidence="2 3">
    <name type="scientific">Rhizobium grahamii</name>
    <dbReference type="NCBI Taxonomy" id="1120045"/>
    <lineage>
        <taxon>Bacteria</taxon>
        <taxon>Pseudomonadati</taxon>
        <taxon>Pseudomonadota</taxon>
        <taxon>Alphaproteobacteria</taxon>
        <taxon>Hyphomicrobiales</taxon>
        <taxon>Rhizobiaceae</taxon>
        <taxon>Rhizobium/Agrobacterium group</taxon>
        <taxon>Rhizobium</taxon>
    </lineage>
</organism>
<dbReference type="AlphaFoldDB" id="A0A370KHW9"/>
<sequence length="30" mass="3402">MIDLDGFKDVNDAWGHAIGDELIMSTHITW</sequence>
<dbReference type="EMBL" id="NAAC01000032">
    <property type="protein sequence ID" value="RDJ05259.1"/>
    <property type="molecule type" value="Genomic_DNA"/>
</dbReference>
<proteinExistence type="predicted"/>
<dbReference type="OrthoDB" id="5571399at2"/>
<dbReference type="InterPro" id="IPR000160">
    <property type="entry name" value="GGDEF_dom"/>
</dbReference>
<dbReference type="PROSITE" id="PS50887">
    <property type="entry name" value="GGDEF"/>
    <property type="match status" value="1"/>
</dbReference>
<gene>
    <name evidence="2" type="ORF">B5K06_25915</name>
</gene>
<comment type="caution">
    <text evidence="2">The sequence shown here is derived from an EMBL/GenBank/DDBJ whole genome shotgun (WGS) entry which is preliminary data.</text>
</comment>
<dbReference type="InterPro" id="IPR029787">
    <property type="entry name" value="Nucleotide_cyclase"/>
</dbReference>
<feature type="domain" description="GGDEF" evidence="1">
    <location>
        <begin position="1"/>
        <end position="30"/>
    </location>
</feature>